<protein>
    <submittedName>
        <fullName evidence="2">Methyltransferase type 11</fullName>
    </submittedName>
</protein>
<evidence type="ECO:0000313" key="3">
    <source>
        <dbReference type="Proteomes" id="UP000251341"/>
    </source>
</evidence>
<dbReference type="CDD" id="cd02440">
    <property type="entry name" value="AdoMet_MTases"/>
    <property type="match status" value="1"/>
</dbReference>
<proteinExistence type="predicted"/>
<reference evidence="2 3" key="1">
    <citation type="submission" date="2017-04" db="EMBL/GenBank/DDBJ databases">
        <title>Unexpected and diverse lifestyles within the genus Limnohabitans.</title>
        <authorList>
            <person name="Kasalicky V."/>
            <person name="Mehrshad M."/>
            <person name="Andrei S.-A."/>
            <person name="Salcher M."/>
            <person name="Kratochvilova H."/>
            <person name="Simek K."/>
            <person name="Ghai R."/>
        </authorList>
    </citation>
    <scope>NUCLEOTIDE SEQUENCE [LARGE SCALE GENOMIC DNA]</scope>
    <source>
        <strain evidence="2 3">MWH-C5</strain>
    </source>
</reference>
<accession>A0A315EI05</accession>
<evidence type="ECO:0000313" key="2">
    <source>
        <dbReference type="EMBL" id="PUE56458.1"/>
    </source>
</evidence>
<comment type="caution">
    <text evidence="2">The sequence shown here is derived from an EMBL/GenBank/DDBJ whole genome shotgun (WGS) entry which is preliminary data.</text>
</comment>
<dbReference type="InterPro" id="IPR002052">
    <property type="entry name" value="DNA_methylase_N6_adenine_CS"/>
</dbReference>
<feature type="compositionally biased region" description="Basic and acidic residues" evidence="1">
    <location>
        <begin position="70"/>
        <end position="96"/>
    </location>
</feature>
<keyword evidence="2" id="KW-0489">Methyltransferase</keyword>
<organism evidence="2 3">
    <name type="scientific">Limnohabitans curvus</name>
    <dbReference type="NCBI Taxonomy" id="323423"/>
    <lineage>
        <taxon>Bacteria</taxon>
        <taxon>Pseudomonadati</taxon>
        <taxon>Pseudomonadota</taxon>
        <taxon>Betaproteobacteria</taxon>
        <taxon>Burkholderiales</taxon>
        <taxon>Comamonadaceae</taxon>
        <taxon>Limnohabitans</taxon>
    </lineage>
</organism>
<dbReference type="EMBL" id="NESP01000002">
    <property type="protein sequence ID" value="PUE56458.1"/>
    <property type="molecule type" value="Genomic_DNA"/>
</dbReference>
<name>A0A315EI05_9BURK</name>
<dbReference type="PRINTS" id="PR00507">
    <property type="entry name" value="N12N6MTFRASE"/>
</dbReference>
<dbReference type="InterPro" id="IPR021944">
    <property type="entry name" value="DUF3560"/>
</dbReference>
<dbReference type="GO" id="GO:0032259">
    <property type="term" value="P:methylation"/>
    <property type="evidence" value="ECO:0007669"/>
    <property type="project" value="UniProtKB-KW"/>
</dbReference>
<dbReference type="SUPFAM" id="SSF53335">
    <property type="entry name" value="S-adenosyl-L-methionine-dependent methyltransferases"/>
    <property type="match status" value="1"/>
</dbReference>
<keyword evidence="2" id="KW-0808">Transferase</keyword>
<dbReference type="PROSITE" id="PS00092">
    <property type="entry name" value="N6_MTASE"/>
    <property type="match status" value="1"/>
</dbReference>
<dbReference type="Pfam" id="PF12083">
    <property type="entry name" value="DUF3560"/>
    <property type="match status" value="1"/>
</dbReference>
<dbReference type="GO" id="GO:0008168">
    <property type="term" value="F:methyltransferase activity"/>
    <property type="evidence" value="ECO:0007669"/>
    <property type="project" value="UniProtKB-KW"/>
</dbReference>
<dbReference type="Proteomes" id="UP000251341">
    <property type="component" value="Unassembled WGS sequence"/>
</dbReference>
<dbReference type="GO" id="GO:0003676">
    <property type="term" value="F:nucleic acid binding"/>
    <property type="evidence" value="ECO:0007669"/>
    <property type="project" value="InterPro"/>
</dbReference>
<evidence type="ECO:0000256" key="1">
    <source>
        <dbReference type="SAM" id="MobiDB-lite"/>
    </source>
</evidence>
<dbReference type="Gene3D" id="3.40.50.150">
    <property type="entry name" value="Vaccinia Virus protein VP39"/>
    <property type="match status" value="1"/>
</dbReference>
<gene>
    <name evidence="2" type="ORF">B9Z44_14525</name>
</gene>
<sequence length="682" mass="76246">MTTFSATYSPDDNKLRLSASQRLDAETYERVKAAGFKWAPKQEIFVAPMWTPEREDLCIELAGEIEDDDRSLTERAEERADRFEDYSDKRGKEAASAREHVQSITEHIPFGQPILVGHHSERHARKDAQRIENGMRRAVQLWETSAYWSRRAERAVAHAKYKERPDVRHRRIKGLEADKRKQEKHITEAEQFLGFWLKCEAETDPAKKLAMALKISGYRNHQMPRKEGDREDWDQLPSAYTVLNNSHPNLYAPRTVEEVIEEAKRQFPASTERVRRWLNHYENRIAYERAMLGEDGVVKGEKFDIQVGGRVLIGSEWLVVLRVNKREGRILSVRTNARFVPVRGIEEVQDYNAPTEEDASKAKKATTLGPLVNYPAEGCIEMTKAQFDKVPKDYRGTEKTKATSEVAAHRVRCAMGCFVKKTGNEGHHYFNVFITDAKRVDPPKAEGQNQDAAPVTFDRRIEMPVSKPVASDAQNHTPAQQAKQAEADQIAAMRETLKTGVQVVTAPQLFPTPAPLAAEIVEMAEIEAGMTVLEPSAGTGNLLQAIREATAGEAVRTAVEINGKLCEQLKAQELGADIHHADFLTLNPDTFGRFDRVVMNPPFVNAEDIKHIEHALKFLKQGGRLVAICAGGPRQAERLGGLARQMGGTFENLPEGSFVASGTNVRAAVFAVNAPQAMSAAA</sequence>
<feature type="region of interest" description="Disordered" evidence="1">
    <location>
        <begin position="468"/>
        <end position="487"/>
    </location>
</feature>
<dbReference type="AlphaFoldDB" id="A0A315EI05"/>
<feature type="region of interest" description="Disordered" evidence="1">
    <location>
        <begin position="69"/>
        <end position="96"/>
    </location>
</feature>
<dbReference type="InterPro" id="IPR029063">
    <property type="entry name" value="SAM-dependent_MTases_sf"/>
</dbReference>
<keyword evidence="3" id="KW-1185">Reference proteome</keyword>
<dbReference type="RefSeq" id="WP_108402986.1">
    <property type="nucleotide sequence ID" value="NZ_NESP01000002.1"/>
</dbReference>
<feature type="compositionally biased region" description="Polar residues" evidence="1">
    <location>
        <begin position="472"/>
        <end position="483"/>
    </location>
</feature>